<dbReference type="GO" id="GO:0016042">
    <property type="term" value="P:lipid catabolic process"/>
    <property type="evidence" value="ECO:0007669"/>
    <property type="project" value="UniProtKB-UniRule"/>
</dbReference>
<dbReference type="InterPro" id="IPR002641">
    <property type="entry name" value="PNPLA_dom"/>
</dbReference>
<dbReference type="Gene3D" id="3.10.20.310">
    <property type="entry name" value="membrane protein fhac"/>
    <property type="match status" value="1"/>
</dbReference>
<dbReference type="Pfam" id="PF01103">
    <property type="entry name" value="Omp85"/>
    <property type="match status" value="1"/>
</dbReference>
<feature type="short sequence motif" description="GXGXXG" evidence="6">
    <location>
        <begin position="70"/>
        <end position="75"/>
    </location>
</feature>
<dbReference type="PROSITE" id="PS51635">
    <property type="entry name" value="PNPLA"/>
    <property type="match status" value="1"/>
</dbReference>
<keyword evidence="9" id="KW-1185">Reference proteome</keyword>
<keyword evidence="5" id="KW-0472">Membrane</keyword>
<feature type="active site" description="Nucleophile" evidence="6">
    <location>
        <position position="99"/>
    </location>
</feature>
<evidence type="ECO:0000256" key="2">
    <source>
        <dbReference type="ARBA" id="ARBA00022801"/>
    </source>
</evidence>
<dbReference type="SUPFAM" id="SSF52151">
    <property type="entry name" value="FabD/lysophospholipase-like"/>
    <property type="match status" value="1"/>
</dbReference>
<evidence type="ECO:0000256" key="1">
    <source>
        <dbReference type="ARBA" id="ARBA00004370"/>
    </source>
</evidence>
<evidence type="ECO:0000256" key="5">
    <source>
        <dbReference type="ARBA" id="ARBA00023136"/>
    </source>
</evidence>
<dbReference type="GO" id="GO:0016787">
    <property type="term" value="F:hydrolase activity"/>
    <property type="evidence" value="ECO:0007669"/>
    <property type="project" value="UniProtKB-UniRule"/>
</dbReference>
<evidence type="ECO:0000313" key="9">
    <source>
        <dbReference type="Proteomes" id="UP000278085"/>
    </source>
</evidence>
<dbReference type="AlphaFoldDB" id="A0A430HMW4"/>
<evidence type="ECO:0000256" key="4">
    <source>
        <dbReference type="ARBA" id="ARBA00023098"/>
    </source>
</evidence>
<sequence length="764" mass="83310">MPSHRSGPSKRPPHQTVAPALAGVRSTPDFIRKPMRAFPASVLLFLAFFHATVLAADPPQRPRIGLVLSGGGARGVAHIGVLKVLEEMRIPVDYVVGTSMGSIVAGAYAVGNRPQELEKRIAAVEWNKVLTDSPPRLERSTYAKATERKNIVSGEIGFSDLEMRLPRGLNYGQQIEFFFNTLAARTGDVTHFDELDIPFRAIATDIENGKMVVLDRGGIARAMRASMSVPGVFAPVEIDDRALLDGGLVRNLPVDVARSMGADIIIAVNLGTPLLKRDKIVSAFGVGQQMLNILTEQNVEASLRELTAKDVLILPQLGDFSAADFENSAKTIALGEAAAHVAADRLAPLALSEADFAAHLAARAARHPPAVKVNSVRVDTKQLKNVSESFINRKFSIKPGQAFSTAELHANMNSLYSTGDFENVTHRFEYGPQGRTLVVEPVEKEWGPNYLQAGVRLSTDLAGESDFTILLAHRGKWLTRSGLEWRNTVSLGQFNSFTSQLYQPLGGASRWFLAPTVRFSQNKDNLIINDKAVATYSAKHASVGLDLVNHVDDDSTFKVGLERGTERSDPSIGFSELTNEKNQIGVVKFDYVQDRLDDWVFPSTGNYSFVNARIAPTSVGATAPYKRLDMGHEMAWNRGQHRLSVAGRAGKLWGDDLPLMELFSLGGFLNLSGYQARQFLGGDYLFGRAVYTRKMTLLGTRNVYLGGSVEIGKMARRVNGEQMARVQFANSVFGAVNTALGPFTVALGVGENGNQTFYLFFGKP</sequence>
<reference evidence="8 9" key="1">
    <citation type="submission" date="2018-12" db="EMBL/GenBank/DDBJ databases">
        <authorList>
            <person name="Yang E."/>
        </authorList>
    </citation>
    <scope>NUCLEOTIDE SEQUENCE [LARGE SCALE GENOMIC DNA]</scope>
    <source>
        <strain evidence="8 9">SOD</strain>
    </source>
</reference>
<name>A0A430HMW4_9BURK</name>
<dbReference type="OrthoDB" id="5290098at2"/>
<comment type="subcellular location">
    <subcellularLocation>
        <location evidence="1">Membrane</location>
    </subcellularLocation>
</comment>
<dbReference type="InterPro" id="IPR050301">
    <property type="entry name" value="NTE"/>
</dbReference>
<organism evidence="8 9">
    <name type="scientific">Massilia atriviolacea</name>
    <dbReference type="NCBI Taxonomy" id="2495579"/>
    <lineage>
        <taxon>Bacteria</taxon>
        <taxon>Pseudomonadati</taxon>
        <taxon>Pseudomonadota</taxon>
        <taxon>Betaproteobacteria</taxon>
        <taxon>Burkholderiales</taxon>
        <taxon>Oxalobacteraceae</taxon>
        <taxon>Telluria group</taxon>
        <taxon>Massilia</taxon>
    </lineage>
</organism>
<feature type="domain" description="PNPLA" evidence="7">
    <location>
        <begin position="66"/>
        <end position="258"/>
    </location>
</feature>
<evidence type="ECO:0000256" key="6">
    <source>
        <dbReference type="PROSITE-ProRule" id="PRU01161"/>
    </source>
</evidence>
<dbReference type="Pfam" id="PF01734">
    <property type="entry name" value="Patatin"/>
    <property type="match status" value="1"/>
</dbReference>
<keyword evidence="3 6" id="KW-0442">Lipid degradation</keyword>
<dbReference type="EMBL" id="RXLQ01000005">
    <property type="protein sequence ID" value="RSZ58898.1"/>
    <property type="molecule type" value="Genomic_DNA"/>
</dbReference>
<dbReference type="GO" id="GO:0019867">
    <property type="term" value="C:outer membrane"/>
    <property type="evidence" value="ECO:0007669"/>
    <property type="project" value="InterPro"/>
</dbReference>
<dbReference type="PANTHER" id="PTHR14226">
    <property type="entry name" value="NEUROPATHY TARGET ESTERASE/SWISS CHEESE D.MELANOGASTER"/>
    <property type="match status" value="1"/>
</dbReference>
<keyword evidence="4 6" id="KW-0443">Lipid metabolism</keyword>
<dbReference type="InterPro" id="IPR016035">
    <property type="entry name" value="Acyl_Trfase/lysoPLipase"/>
</dbReference>
<dbReference type="Proteomes" id="UP000278085">
    <property type="component" value="Unassembled WGS sequence"/>
</dbReference>
<evidence type="ECO:0000313" key="8">
    <source>
        <dbReference type="EMBL" id="RSZ58898.1"/>
    </source>
</evidence>
<dbReference type="Gene3D" id="3.40.1090.10">
    <property type="entry name" value="Cytosolic phospholipase A2 catalytic domain"/>
    <property type="match status" value="2"/>
</dbReference>
<accession>A0A430HMW4</accession>
<comment type="caution">
    <text evidence="8">The sequence shown here is derived from an EMBL/GenBank/DDBJ whole genome shotgun (WGS) entry which is preliminary data.</text>
</comment>
<dbReference type="InterPro" id="IPR000184">
    <property type="entry name" value="Bac_surfAg_D15"/>
</dbReference>
<feature type="short sequence motif" description="GXSXG" evidence="6">
    <location>
        <begin position="97"/>
        <end position="101"/>
    </location>
</feature>
<dbReference type="Gene3D" id="2.40.160.50">
    <property type="entry name" value="membrane protein fhac: a member of the omp85/tpsb transporter family"/>
    <property type="match status" value="1"/>
</dbReference>
<feature type="short sequence motif" description="DGA/G" evidence="6">
    <location>
        <begin position="245"/>
        <end position="247"/>
    </location>
</feature>
<keyword evidence="2 6" id="KW-0378">Hydrolase</keyword>
<dbReference type="PANTHER" id="PTHR14226:SF29">
    <property type="entry name" value="NEUROPATHY TARGET ESTERASE SWS"/>
    <property type="match status" value="1"/>
</dbReference>
<proteinExistence type="predicted"/>
<protein>
    <submittedName>
        <fullName evidence="8">Esterase</fullName>
    </submittedName>
</protein>
<evidence type="ECO:0000256" key="3">
    <source>
        <dbReference type="ARBA" id="ARBA00022963"/>
    </source>
</evidence>
<evidence type="ECO:0000259" key="7">
    <source>
        <dbReference type="PROSITE" id="PS51635"/>
    </source>
</evidence>
<dbReference type="CDD" id="cd07205">
    <property type="entry name" value="Pat_PNPLA6_PNPLA7_NTE1_like"/>
    <property type="match status" value="1"/>
</dbReference>
<gene>
    <name evidence="8" type="ORF">EJB06_11175</name>
</gene>
<feature type="active site" description="Proton acceptor" evidence="6">
    <location>
        <position position="245"/>
    </location>
</feature>